<feature type="transmembrane region" description="Helical" evidence="17">
    <location>
        <begin position="314"/>
        <end position="337"/>
    </location>
</feature>
<dbReference type="Gene3D" id="1.20.1070.10">
    <property type="entry name" value="Rhodopsin 7-helix transmembrane proteins"/>
    <property type="match status" value="1"/>
</dbReference>
<dbReference type="Ensembl" id="ENSGALT00010069421.1">
    <property type="protein sequence ID" value="ENSGALP00010042770.1"/>
    <property type="gene ID" value="ENSGALG00010028678.1"/>
</dbReference>
<accession>A0A8V1AJP1</accession>
<organism evidence="18 19">
    <name type="scientific">Gallus gallus</name>
    <name type="common">Chicken</name>
    <dbReference type="NCBI Taxonomy" id="9031"/>
    <lineage>
        <taxon>Eukaryota</taxon>
        <taxon>Metazoa</taxon>
        <taxon>Chordata</taxon>
        <taxon>Craniata</taxon>
        <taxon>Vertebrata</taxon>
        <taxon>Euteleostomi</taxon>
        <taxon>Archelosauria</taxon>
        <taxon>Archosauria</taxon>
        <taxon>Dinosauria</taxon>
        <taxon>Saurischia</taxon>
        <taxon>Theropoda</taxon>
        <taxon>Coelurosauria</taxon>
        <taxon>Aves</taxon>
        <taxon>Neognathae</taxon>
        <taxon>Galloanserae</taxon>
        <taxon>Galliformes</taxon>
        <taxon>Phasianidae</taxon>
        <taxon>Phasianinae</taxon>
        <taxon>Gallus</taxon>
    </lineage>
</organism>
<feature type="transmembrane region" description="Helical" evidence="17">
    <location>
        <begin position="99"/>
        <end position="120"/>
    </location>
</feature>
<feature type="transmembrane region" description="Helical" evidence="17">
    <location>
        <begin position="169"/>
        <end position="191"/>
    </location>
</feature>
<keyword evidence="7" id="KW-0967">Endosome</keyword>
<keyword evidence="14" id="KW-0807">Transducer</keyword>
<keyword evidence="13" id="KW-0325">Glycoprotein</keyword>
<keyword evidence="11" id="KW-1015">Disulfide bond</keyword>
<evidence type="ECO:0000256" key="11">
    <source>
        <dbReference type="ARBA" id="ARBA00023157"/>
    </source>
</evidence>
<evidence type="ECO:0000256" key="2">
    <source>
        <dbReference type="ARBA" id="ARBA00004172"/>
    </source>
</evidence>
<keyword evidence="19" id="KW-1185">Reference proteome</keyword>
<feature type="transmembrane region" description="Helical" evidence="17">
    <location>
        <begin position="198"/>
        <end position="219"/>
    </location>
</feature>
<dbReference type="Proteomes" id="UP000000539">
    <property type="component" value="Chromosome 25"/>
</dbReference>
<evidence type="ECO:0000256" key="1">
    <source>
        <dbReference type="ARBA" id="ARBA00004141"/>
    </source>
</evidence>
<dbReference type="GO" id="GO:0019957">
    <property type="term" value="F:C-C chemokine binding"/>
    <property type="evidence" value="ECO:0000318"/>
    <property type="project" value="GO_Central"/>
</dbReference>
<dbReference type="GO" id="GO:0070098">
    <property type="term" value="P:chemokine-mediated signaling pathway"/>
    <property type="evidence" value="ECO:0007669"/>
    <property type="project" value="InterPro"/>
</dbReference>
<feature type="transmembrane region" description="Helical" evidence="17">
    <location>
        <begin position="132"/>
        <end position="157"/>
    </location>
</feature>
<evidence type="ECO:0000313" key="18">
    <source>
        <dbReference type="Ensembl" id="ENSGALP00010042770.1"/>
    </source>
</evidence>
<dbReference type="InterPro" id="IPR005384">
    <property type="entry name" value="Duffy_chemokine_rcpt"/>
</dbReference>
<feature type="transmembrane region" description="Helical" evidence="17">
    <location>
        <begin position="274"/>
        <end position="294"/>
    </location>
</feature>
<evidence type="ECO:0000256" key="15">
    <source>
        <dbReference type="ARBA" id="ARBA00030289"/>
    </source>
</evidence>
<evidence type="ECO:0000256" key="7">
    <source>
        <dbReference type="ARBA" id="ARBA00022753"/>
    </source>
</evidence>
<reference evidence="18" key="2">
    <citation type="submission" date="2025-08" db="UniProtKB">
        <authorList>
            <consortium name="Ensembl"/>
        </authorList>
    </citation>
    <scope>IDENTIFICATION</scope>
    <source>
        <strain evidence="18">broiler</strain>
    </source>
</reference>
<dbReference type="PANTHER" id="PTHR14181:SF1">
    <property type="entry name" value="ATYPICAL CHEMOKINE RECEPTOR 1"/>
    <property type="match status" value="1"/>
</dbReference>
<dbReference type="GO" id="GO:0016020">
    <property type="term" value="C:membrane"/>
    <property type="evidence" value="ECO:0007669"/>
    <property type="project" value="UniProtKB-SubCell"/>
</dbReference>
<dbReference type="PANTHER" id="PTHR14181">
    <property type="entry name" value="DUFFY ANTIGEN/CHEMOKINE RECEPTOR"/>
    <property type="match status" value="1"/>
</dbReference>
<dbReference type="GO" id="GO:0055037">
    <property type="term" value="C:recycling endosome"/>
    <property type="evidence" value="ECO:0007669"/>
    <property type="project" value="UniProtKB-SubCell"/>
</dbReference>
<keyword evidence="8 17" id="KW-1133">Transmembrane helix</keyword>
<reference evidence="18" key="3">
    <citation type="submission" date="2025-09" db="UniProtKB">
        <authorList>
            <consortium name="Ensembl"/>
        </authorList>
    </citation>
    <scope>IDENTIFICATION</scope>
    <source>
        <strain evidence="18">broiler</strain>
    </source>
</reference>
<evidence type="ECO:0000256" key="10">
    <source>
        <dbReference type="ARBA" id="ARBA00023136"/>
    </source>
</evidence>
<feature type="region of interest" description="Disordered" evidence="16">
    <location>
        <begin position="1"/>
        <end position="43"/>
    </location>
</feature>
<evidence type="ECO:0000256" key="8">
    <source>
        <dbReference type="ARBA" id="ARBA00022989"/>
    </source>
</evidence>
<comment type="subcellular location">
    <subcellularLocation>
        <location evidence="3">Early endosome</location>
    </subcellularLocation>
    <subcellularLocation>
        <location evidence="1">Membrane</location>
        <topology evidence="1">Multi-pass membrane protein</topology>
    </subcellularLocation>
    <subcellularLocation>
        <location evidence="2">Recycling endosome</location>
    </subcellularLocation>
</comment>
<keyword evidence="10 17" id="KW-0472">Membrane</keyword>
<reference evidence="18" key="1">
    <citation type="submission" date="2020-11" db="EMBL/GenBank/DDBJ databases">
        <title>Gallus gallus (Chicken) genome, bGalGal1, GRCg7b, maternal haplotype autosomes + Z &amp; W.</title>
        <authorList>
            <person name="Warren W."/>
            <person name="Formenti G."/>
            <person name="Fedrigo O."/>
            <person name="Haase B."/>
            <person name="Mountcastle J."/>
            <person name="Balacco J."/>
            <person name="Tracey A."/>
            <person name="Schneider V."/>
            <person name="Okimoto R."/>
            <person name="Cheng H."/>
            <person name="Hawken R."/>
            <person name="Howe K."/>
            <person name="Jarvis E.D."/>
        </authorList>
    </citation>
    <scope>NUCLEOTIDE SEQUENCE [LARGE SCALE GENOMIC DNA]</scope>
    <source>
        <strain evidence="18">Broiler</strain>
    </source>
</reference>
<evidence type="ECO:0000256" key="14">
    <source>
        <dbReference type="ARBA" id="ARBA00023224"/>
    </source>
</evidence>
<protein>
    <recommendedName>
        <fullName evidence="5">Atypical chemokine receptor 1</fullName>
    </recommendedName>
    <alternativeName>
        <fullName evidence="15">Duffy antigen/chemokine receptor</fullName>
    </alternativeName>
</protein>
<evidence type="ECO:0000256" key="4">
    <source>
        <dbReference type="ARBA" id="ARBA00008790"/>
    </source>
</evidence>
<evidence type="ECO:0000256" key="12">
    <source>
        <dbReference type="ARBA" id="ARBA00023170"/>
    </source>
</evidence>
<evidence type="ECO:0000256" key="9">
    <source>
        <dbReference type="ARBA" id="ARBA00023040"/>
    </source>
</evidence>
<dbReference type="PRINTS" id="PR01559">
    <property type="entry name" value="DUFFYANTIGEN"/>
</dbReference>
<feature type="transmembrane region" description="Helical" evidence="17">
    <location>
        <begin position="239"/>
        <end position="262"/>
    </location>
</feature>
<name>A0A8V1AJP1_CHICK</name>
<sequence>NHTLGYQHSPHCPSLIKRGTWPPEGPTQRHPAAHGTSCPSQSPEIVVNRTSSFLLDLFNSIYDEGYTDNDTDSNYEDFVAAEPCHNRYCPFFYRAAPPFLAATAATALVATAALLLALALRPHAWPRGRALVAQLAACCGLFAITLPPTAAGIAWGWRAGEGPCRAVLLLQHGSVLAQGLLLGAGGFGVWGRGWCVEAVLWVAAVVMAVPAALSGGTAGTGLSAQCVQRNVDVDSAVHLLQLTVCCCVLLLLPGALLTAAVLRGMRGAMGRGVGWLFWGLWAPYGVVVVVELLLEVGVMPLTCSAFESFDFALGLSTALGGLHCCLAPLMLLLTAFCGHKGGEKC</sequence>
<evidence type="ECO:0000256" key="3">
    <source>
        <dbReference type="ARBA" id="ARBA00004412"/>
    </source>
</evidence>
<dbReference type="GO" id="GO:0004930">
    <property type="term" value="F:G protein-coupled receptor activity"/>
    <property type="evidence" value="ECO:0007669"/>
    <property type="project" value="UniProtKB-KW"/>
</dbReference>
<evidence type="ECO:0000313" key="19">
    <source>
        <dbReference type="Proteomes" id="UP000000539"/>
    </source>
</evidence>
<evidence type="ECO:0000256" key="5">
    <source>
        <dbReference type="ARBA" id="ARBA00015484"/>
    </source>
</evidence>
<dbReference type="SUPFAM" id="SSF81321">
    <property type="entry name" value="Family A G protein-coupled receptor-like"/>
    <property type="match status" value="1"/>
</dbReference>
<dbReference type="AlphaFoldDB" id="A0A8V1AJP1"/>
<evidence type="ECO:0000256" key="13">
    <source>
        <dbReference type="ARBA" id="ARBA00023180"/>
    </source>
</evidence>
<keyword evidence="12" id="KW-0675">Receptor</keyword>
<comment type="similarity">
    <text evidence="4">Belongs to the G-protein coupled receptor 1 family. Atypical chemokine receptor subfamily.</text>
</comment>
<evidence type="ECO:0000256" key="16">
    <source>
        <dbReference type="SAM" id="MobiDB-lite"/>
    </source>
</evidence>
<dbReference type="GO" id="GO:0005769">
    <property type="term" value="C:early endosome"/>
    <property type="evidence" value="ECO:0007669"/>
    <property type="project" value="UniProtKB-SubCell"/>
</dbReference>
<keyword evidence="9" id="KW-0297">G-protein coupled receptor</keyword>
<keyword evidence="6 17" id="KW-0812">Transmembrane</keyword>
<dbReference type="GeneTree" id="ENSGT00390000006372"/>
<evidence type="ECO:0000256" key="17">
    <source>
        <dbReference type="SAM" id="Phobius"/>
    </source>
</evidence>
<proteinExistence type="inferred from homology"/>
<evidence type="ECO:0000256" key="6">
    <source>
        <dbReference type="ARBA" id="ARBA00022692"/>
    </source>
</evidence>
<dbReference type="GO" id="GO:0006954">
    <property type="term" value="P:inflammatory response"/>
    <property type="evidence" value="ECO:0000318"/>
    <property type="project" value="GO_Central"/>
</dbReference>